<evidence type="ECO:0000256" key="12">
    <source>
        <dbReference type="RuleBase" id="RU003661"/>
    </source>
</evidence>
<evidence type="ECO:0000256" key="3">
    <source>
        <dbReference type="ARBA" id="ARBA00022448"/>
    </source>
</evidence>
<evidence type="ECO:0000256" key="11">
    <source>
        <dbReference type="ARBA" id="ARBA00023310"/>
    </source>
</evidence>
<name>A0A0G3F7X5_9NEOB</name>
<evidence type="ECO:0000256" key="8">
    <source>
        <dbReference type="ARBA" id="ARBA00023065"/>
    </source>
</evidence>
<dbReference type="EMBL" id="KR349313">
    <property type="protein sequence ID" value="AKJ84060.1"/>
    <property type="molecule type" value="Genomic_DNA"/>
</dbReference>
<keyword evidence="7 13" id="KW-1133">Transmembrane helix</keyword>
<sequence>MPQLNPSPWLMIMVFSWIVLILFILKTANYKDLNDPSLKPLKGLNTPWSWPWP</sequence>
<keyword evidence="8 12" id="KW-0406">Ion transport</keyword>
<geneLocation type="mitochondrion" evidence="14"/>
<keyword evidence="4 12" id="KW-0138">CF(0)</keyword>
<keyword evidence="5 12" id="KW-0812">Transmembrane</keyword>
<comment type="similarity">
    <text evidence="2 12">Belongs to the ATPase protein 8 family.</text>
</comment>
<dbReference type="AlphaFoldDB" id="A0A0G3F7X5"/>
<dbReference type="PANTHER" id="PTHR39937">
    <property type="entry name" value="ATP SYNTHASE PROTEIN 8"/>
    <property type="match status" value="1"/>
</dbReference>
<accession>A0A0G3F7X5</accession>
<proteinExistence type="inferred from homology"/>
<evidence type="ECO:0000256" key="4">
    <source>
        <dbReference type="ARBA" id="ARBA00022547"/>
    </source>
</evidence>
<evidence type="ECO:0000313" key="14">
    <source>
        <dbReference type="EMBL" id="AKJ84060.1"/>
    </source>
</evidence>
<gene>
    <name evidence="14" type="primary">ATP8</name>
</gene>
<evidence type="ECO:0000256" key="9">
    <source>
        <dbReference type="ARBA" id="ARBA00023128"/>
    </source>
</evidence>
<dbReference type="InterPro" id="IPR001421">
    <property type="entry name" value="ATP8_metazoa"/>
</dbReference>
<keyword evidence="6 12" id="KW-0375">Hydrogen ion transport</keyword>
<organism evidence="14">
    <name type="scientific">Telmatobufo australis</name>
    <dbReference type="NCBI Taxonomy" id="93483"/>
    <lineage>
        <taxon>Eukaryota</taxon>
        <taxon>Metazoa</taxon>
        <taxon>Chordata</taxon>
        <taxon>Craniata</taxon>
        <taxon>Vertebrata</taxon>
        <taxon>Euteleostomi</taxon>
        <taxon>Amphibia</taxon>
        <taxon>Batrachia</taxon>
        <taxon>Anura</taxon>
        <taxon>Neobatrachia</taxon>
        <taxon>Myobatrachoidea</taxon>
        <taxon>Calyptocephalellidae</taxon>
        <taxon>Telmatobufo</taxon>
    </lineage>
</organism>
<comment type="subcellular location">
    <subcellularLocation>
        <location evidence="1 12">Mitochondrion membrane</location>
        <topology evidence="1 12">Single-pass membrane protein</topology>
    </subcellularLocation>
</comment>
<evidence type="ECO:0000256" key="2">
    <source>
        <dbReference type="ARBA" id="ARBA00008892"/>
    </source>
</evidence>
<dbReference type="GO" id="GO:0015078">
    <property type="term" value="F:proton transmembrane transporter activity"/>
    <property type="evidence" value="ECO:0007669"/>
    <property type="project" value="InterPro"/>
</dbReference>
<reference evidence="14" key="1">
    <citation type="submission" date="2015-04" db="EMBL/GenBank/DDBJ databases">
        <title>The complete mitochondrial genome of Telmatobufo australis (Amphibia: Anura: Calyptocephalellidae).</title>
        <authorList>
            <person name="Grau J.H."/>
            <person name="Nunez J.J."/>
            <person name="Ploetner J."/>
            <person name="Poustka A.J."/>
        </authorList>
    </citation>
    <scope>NUCLEOTIDE SEQUENCE</scope>
</reference>
<protein>
    <recommendedName>
        <fullName evidence="12">ATP synthase complex subunit 8</fullName>
    </recommendedName>
</protein>
<keyword evidence="11" id="KW-0066">ATP synthesis</keyword>
<dbReference type="GO" id="GO:0015986">
    <property type="term" value="P:proton motive force-driven ATP synthesis"/>
    <property type="evidence" value="ECO:0007669"/>
    <property type="project" value="InterPro"/>
</dbReference>
<dbReference type="PANTHER" id="PTHR39937:SF1">
    <property type="entry name" value="ATP SYNTHASE PROTEIN 8"/>
    <property type="match status" value="1"/>
</dbReference>
<dbReference type="InterPro" id="IPR050635">
    <property type="entry name" value="ATPase_protein_8"/>
</dbReference>
<evidence type="ECO:0000256" key="7">
    <source>
        <dbReference type="ARBA" id="ARBA00022989"/>
    </source>
</evidence>
<evidence type="ECO:0000256" key="1">
    <source>
        <dbReference type="ARBA" id="ARBA00004304"/>
    </source>
</evidence>
<keyword evidence="9 12" id="KW-0496">Mitochondrion</keyword>
<evidence type="ECO:0000256" key="6">
    <source>
        <dbReference type="ARBA" id="ARBA00022781"/>
    </source>
</evidence>
<keyword evidence="10 13" id="KW-0472">Membrane</keyword>
<dbReference type="GO" id="GO:0045259">
    <property type="term" value="C:proton-transporting ATP synthase complex"/>
    <property type="evidence" value="ECO:0007669"/>
    <property type="project" value="UniProtKB-KW"/>
</dbReference>
<keyword evidence="3 12" id="KW-0813">Transport</keyword>
<evidence type="ECO:0000256" key="10">
    <source>
        <dbReference type="ARBA" id="ARBA00023136"/>
    </source>
</evidence>
<evidence type="ECO:0000256" key="5">
    <source>
        <dbReference type="ARBA" id="ARBA00022692"/>
    </source>
</evidence>
<evidence type="ECO:0000256" key="13">
    <source>
        <dbReference type="SAM" id="Phobius"/>
    </source>
</evidence>
<dbReference type="Pfam" id="PF00895">
    <property type="entry name" value="ATP-synt_8"/>
    <property type="match status" value="1"/>
</dbReference>
<dbReference type="GO" id="GO:0031966">
    <property type="term" value="C:mitochondrial membrane"/>
    <property type="evidence" value="ECO:0007669"/>
    <property type="project" value="UniProtKB-SubCell"/>
</dbReference>
<feature type="transmembrane region" description="Helical" evidence="13">
    <location>
        <begin position="6"/>
        <end position="25"/>
    </location>
</feature>